<dbReference type="InterPro" id="IPR011005">
    <property type="entry name" value="Dihydropteroate_synth-like_sf"/>
</dbReference>
<evidence type="ECO:0000256" key="8">
    <source>
        <dbReference type="ARBA" id="ARBA00023285"/>
    </source>
</evidence>
<dbReference type="PROSITE" id="PS50972">
    <property type="entry name" value="PTERIN_BINDING"/>
    <property type="match status" value="1"/>
</dbReference>
<comment type="domain">
    <text evidence="10">Modular enzyme with four functionally distinct domains. The isolated Hcy-binding domain catalyzes methyl transfer from free methylcobalamin to homocysteine. The Hcy-binding domain in association with the pterin-binding domain catalyzes the methylation of cob(I)alamin by methyltetrahydrofolate and the methylation of homocysteine. The B12-binding domain binds the cofactor. The AdoMet activation domain binds S-adenosyl-L-methionine. Under aerobic conditions cob(I)alamin can be converted to inactive cob(II)alamin. Reductive methylation by S-adenosyl-L-methionine and flavodoxin regenerates methylcobalamin.</text>
</comment>
<accession>A0A934KRV7</accession>
<comment type="pathway">
    <text evidence="10">Amino-acid biosynthesis; L-methionine biosynthesis via de novo pathway; L-methionine from L-homocysteine (MetH route): step 1/1.</text>
</comment>
<evidence type="ECO:0000256" key="10">
    <source>
        <dbReference type="PIRNR" id="PIRNR000381"/>
    </source>
</evidence>
<dbReference type="InterPro" id="IPR003759">
    <property type="entry name" value="Cbl-bd_cap"/>
</dbReference>
<keyword evidence="5 10" id="KW-0949">S-adenosyl-L-methionine</keyword>
<dbReference type="Pfam" id="PF02310">
    <property type="entry name" value="B12-binding"/>
    <property type="match status" value="1"/>
</dbReference>
<dbReference type="GO" id="GO:0031419">
    <property type="term" value="F:cobalamin binding"/>
    <property type="evidence" value="ECO:0007669"/>
    <property type="project" value="UniProtKB-UniRule"/>
</dbReference>
<evidence type="ECO:0000256" key="1">
    <source>
        <dbReference type="ARBA" id="ARBA00010398"/>
    </source>
</evidence>
<keyword evidence="10" id="KW-0862">Zinc</keyword>
<feature type="binding site" evidence="12">
    <location>
        <begin position="423"/>
        <end position="427"/>
    </location>
    <ligand>
        <name>methylcob(III)alamin</name>
        <dbReference type="ChEBI" id="CHEBI:28115"/>
    </ligand>
</feature>
<dbReference type="Pfam" id="PF00809">
    <property type="entry name" value="Pterin_bind"/>
    <property type="match status" value="1"/>
</dbReference>
<feature type="binding site" evidence="12">
    <location>
        <position position="613"/>
    </location>
    <ligand>
        <name>S-adenosyl-L-methionine</name>
        <dbReference type="ChEBI" id="CHEBI:59789"/>
    </ligand>
</feature>
<comment type="function">
    <text evidence="10">Catalyzes the transfer of a methyl group from methyl-cobalamin to homocysteine, yielding enzyme-bound cob(I)alamin and methionine. Subsequently, remethylates the cofactor using methyltetrahydrofolate.</text>
</comment>
<evidence type="ECO:0000259" key="16">
    <source>
        <dbReference type="PROSITE" id="PS51337"/>
    </source>
</evidence>
<feature type="binding site" evidence="12">
    <location>
        <position position="475"/>
    </location>
    <ligand>
        <name>methylcob(III)alamin</name>
        <dbReference type="ChEBI" id="CHEBI:28115"/>
    </ligand>
</feature>
<organism evidence="17 18">
    <name type="scientific">Gelidibacter salicanalis</name>
    <dbReference type="NCBI Taxonomy" id="291193"/>
    <lineage>
        <taxon>Bacteria</taxon>
        <taxon>Pseudomonadati</taxon>
        <taxon>Bacteroidota</taxon>
        <taxon>Flavobacteriia</taxon>
        <taxon>Flavobacteriales</taxon>
        <taxon>Flavobacteriaceae</taxon>
        <taxon>Gelidibacter</taxon>
    </lineage>
</organism>
<protein>
    <recommendedName>
        <fullName evidence="9 10">Methionine synthase</fullName>
        <ecNumber evidence="9 10">2.1.1.13</ecNumber>
    </recommendedName>
    <alternativeName>
        <fullName evidence="10">5-methyltetrahydrofolate--homocysteine methyltransferase</fullName>
    </alternativeName>
</protein>
<dbReference type="SUPFAM" id="SSF56507">
    <property type="entry name" value="Methionine synthase activation domain-like"/>
    <property type="match status" value="1"/>
</dbReference>
<evidence type="ECO:0000256" key="5">
    <source>
        <dbReference type="ARBA" id="ARBA00022691"/>
    </source>
</evidence>
<keyword evidence="2 10" id="KW-0489">Methyltransferase</keyword>
<evidence type="ECO:0000259" key="15">
    <source>
        <dbReference type="PROSITE" id="PS51332"/>
    </source>
</evidence>
<keyword evidence="4 10" id="KW-0808">Transferase</keyword>
<feature type="domain" description="Pterin-binding" evidence="13">
    <location>
        <begin position="24"/>
        <end position="285"/>
    </location>
</feature>
<evidence type="ECO:0000256" key="7">
    <source>
        <dbReference type="ARBA" id="ARBA00022737"/>
    </source>
</evidence>
<dbReference type="SUPFAM" id="SSF47644">
    <property type="entry name" value="Methionine synthase domain"/>
    <property type="match status" value="1"/>
</dbReference>
<evidence type="ECO:0000256" key="11">
    <source>
        <dbReference type="PIRSR" id="PIRSR000381-1"/>
    </source>
</evidence>
<dbReference type="SUPFAM" id="SSF52242">
    <property type="entry name" value="Cobalamin (vitamin B12)-binding domain"/>
    <property type="match status" value="1"/>
</dbReference>
<dbReference type="PANTHER" id="PTHR45833:SF1">
    <property type="entry name" value="METHIONINE SYNTHASE"/>
    <property type="match status" value="1"/>
</dbReference>
<dbReference type="PROSITE" id="PS51332">
    <property type="entry name" value="B12_BINDING"/>
    <property type="match status" value="1"/>
</dbReference>
<dbReference type="InterPro" id="IPR036724">
    <property type="entry name" value="Cobalamin-bd_sf"/>
</dbReference>
<dbReference type="InterPro" id="IPR036594">
    <property type="entry name" value="Meth_synthase_dom"/>
</dbReference>
<comment type="cofactor">
    <cofactor evidence="10 11">
        <name>methylcob(III)alamin</name>
        <dbReference type="ChEBI" id="CHEBI:28115"/>
    </cofactor>
</comment>
<dbReference type="Gene3D" id="3.10.196.10">
    <property type="entry name" value="Vitamin B12-dependent methionine synthase, activation domain"/>
    <property type="match status" value="1"/>
</dbReference>
<feature type="domain" description="AdoMet activation" evidence="14">
    <location>
        <begin position="563"/>
        <end position="891"/>
    </location>
</feature>
<feature type="binding site" evidence="12">
    <location>
        <begin position="856"/>
        <end position="857"/>
    </location>
    <ligand>
        <name>S-adenosyl-L-methionine</name>
        <dbReference type="ChEBI" id="CHEBI:59789"/>
    </ligand>
</feature>
<proteinExistence type="inferred from homology"/>
<dbReference type="FunFam" id="1.10.1240.10:FF:000001">
    <property type="entry name" value="Methionine synthase"/>
    <property type="match status" value="1"/>
</dbReference>
<feature type="domain" description="B12-binding" evidence="15">
    <location>
        <begin position="413"/>
        <end position="548"/>
    </location>
</feature>
<dbReference type="InterPro" id="IPR000489">
    <property type="entry name" value="Pterin-binding_dom"/>
</dbReference>
<dbReference type="PROSITE" id="PS50974">
    <property type="entry name" value="ADOMET_ACTIVATION"/>
    <property type="match status" value="1"/>
</dbReference>
<dbReference type="InterPro" id="IPR011822">
    <property type="entry name" value="MetH"/>
</dbReference>
<name>A0A934KRV7_9FLAO</name>
<keyword evidence="10" id="KW-0486">Methionine biosynthesis</keyword>
<dbReference type="Pfam" id="PF02965">
    <property type="entry name" value="Met_synt_B12"/>
    <property type="match status" value="1"/>
</dbReference>
<evidence type="ECO:0000313" key="18">
    <source>
        <dbReference type="Proteomes" id="UP000662373"/>
    </source>
</evidence>
<evidence type="ECO:0000259" key="14">
    <source>
        <dbReference type="PROSITE" id="PS50974"/>
    </source>
</evidence>
<dbReference type="EMBL" id="JAEHJZ010000010">
    <property type="protein sequence ID" value="MBJ7880286.1"/>
    <property type="molecule type" value="Genomic_DNA"/>
</dbReference>
<dbReference type="RefSeq" id="WP_199598109.1">
    <property type="nucleotide sequence ID" value="NZ_JAEHJZ010000010.1"/>
</dbReference>
<sequence>MSKTNKYLSLSGLEPLIVSPESNFINVGERTNVTGSRKFLRLIKDENYSEALDVARDQVEGGAQIIDVNMDEGMLDGVYAMTKFLNLIASEPDISRLPIMIDSSKWEIIEAGLKVVQGKSVVNSISLKEGEETFIHQAKLVKRYGAAVIVMAFDEDGQADTFERRIQICKRSYDILVNKVKFPAQDIIFDPNIFPVGTGMDEHRLNALDFFKATKWIRENLPYANVSGGVSNVSFSFRGNDVVREAINSSFLYHAIQHGMNMGIVNPTMLEIYDEIPKDLLEHVEDVLFNRREDATERLLDFAETVKGDKKEDVAKILEWRNDPLQDRITHALVKGIETFIIEDVEIARQESAKPIEVIEGHLMNGMSVVGDLFGSGKMFLPQVVKSARVMKKAVAYLQPFIEAEKDGKQSFAGRVLMATVKGDVHDIGKNIVSVVLGCNNYEIIDLGVMVPPEKIIETAIRENVDIIGLSGLITPSLDEMVYVSKEMEKKNINIPLLIGGATTSRAHSAVKIAPNYGHTVIHVNDASRAVTVVGNLLQKDNRVYKEQIREEYEKFREQFLKRGKQKNFVTIEEARKRKFKIDWKSTEIGKPNNFGVQVIQDFELKKLEEFIDWSPFFRSWDLHGKYPDILTDEVVGEQATELFADAKALLKKVLDEKLLKAKAIFGLYPANTVNDDDIEIYDESGKTKVTFLTLRQQLDKREGVPNIALADFIAPKDSGKQDYMGCFCVSTGFGTAELAKQYEKDLDDYNAIMIKALADRLAEAFAEYLHKEVRIKHWGYDTHENLSNDELIQEGYKGIRPAPGYPACPDHLEKKTIWKLLQVKENIGVEITDSLAMWPAASVSGYYFGNKEAKYFGLGKITQDQLKDYAKRRGVSNEEAEKWLNPNLAD</sequence>
<dbReference type="GO" id="GO:0046653">
    <property type="term" value="P:tetrahydrofolate metabolic process"/>
    <property type="evidence" value="ECO:0007669"/>
    <property type="project" value="TreeGrafter"/>
</dbReference>
<dbReference type="FunFam" id="3.20.20.20:FF:000002">
    <property type="entry name" value="Methionine synthase"/>
    <property type="match status" value="1"/>
</dbReference>
<feature type="binding site" evidence="12">
    <location>
        <position position="527"/>
    </location>
    <ligand>
        <name>methylcob(III)alamin</name>
        <dbReference type="ChEBI" id="CHEBI:28115"/>
    </ligand>
</feature>
<comment type="catalytic activity">
    <reaction evidence="10">
        <text>(6S)-5-methyl-5,6,7,8-tetrahydrofolate + L-homocysteine = (6S)-5,6,7,8-tetrahydrofolate + L-methionine</text>
        <dbReference type="Rhea" id="RHEA:11172"/>
        <dbReference type="ChEBI" id="CHEBI:18608"/>
        <dbReference type="ChEBI" id="CHEBI:57453"/>
        <dbReference type="ChEBI" id="CHEBI:57844"/>
        <dbReference type="ChEBI" id="CHEBI:58199"/>
        <dbReference type="EC" id="2.1.1.13"/>
    </reaction>
</comment>
<evidence type="ECO:0000313" key="17">
    <source>
        <dbReference type="EMBL" id="MBJ7880286.1"/>
    </source>
</evidence>
<dbReference type="Gene3D" id="1.10.1240.10">
    <property type="entry name" value="Methionine synthase domain"/>
    <property type="match status" value="1"/>
</dbReference>
<comment type="similarity">
    <text evidence="1">Belongs to the vitamin-B12 dependent methionine synthase family.</text>
</comment>
<keyword evidence="3 10" id="KW-0846">Cobalamin</keyword>
<dbReference type="CDD" id="cd00740">
    <property type="entry name" value="MeTr"/>
    <property type="match status" value="1"/>
</dbReference>
<dbReference type="InterPro" id="IPR037010">
    <property type="entry name" value="VitB12-dep_Met_synth_activ_sf"/>
</dbReference>
<feature type="binding site" evidence="12">
    <location>
        <position position="471"/>
    </location>
    <ligand>
        <name>methylcob(III)alamin</name>
        <dbReference type="ChEBI" id="CHEBI:28115"/>
    </ligand>
</feature>
<dbReference type="Proteomes" id="UP000662373">
    <property type="component" value="Unassembled WGS sequence"/>
</dbReference>
<dbReference type="GO" id="GO:0008705">
    <property type="term" value="F:methionine synthase activity"/>
    <property type="evidence" value="ECO:0007669"/>
    <property type="project" value="UniProtKB-UniRule"/>
</dbReference>
<feature type="binding site" evidence="12">
    <location>
        <position position="801"/>
    </location>
    <ligand>
        <name>S-adenosyl-L-methionine</name>
        <dbReference type="ChEBI" id="CHEBI:59789"/>
    </ligand>
</feature>
<evidence type="ECO:0000259" key="13">
    <source>
        <dbReference type="PROSITE" id="PS50972"/>
    </source>
</evidence>
<comment type="cofactor">
    <cofactor evidence="10">
        <name>Zn(2+)</name>
        <dbReference type="ChEBI" id="CHEBI:29105"/>
    </cofactor>
</comment>
<dbReference type="PIRSF" id="PIRSF000381">
    <property type="entry name" value="MetH"/>
    <property type="match status" value="1"/>
</dbReference>
<feature type="binding site" description="axial binding residue" evidence="11">
    <location>
        <position position="426"/>
    </location>
    <ligand>
        <name>methylcob(III)alamin</name>
        <dbReference type="ChEBI" id="CHEBI:28115"/>
    </ligand>
    <ligandPart>
        <name>Co</name>
        <dbReference type="ChEBI" id="CHEBI:27638"/>
    </ligandPart>
</feature>
<dbReference type="GO" id="GO:0050667">
    <property type="term" value="P:homocysteine metabolic process"/>
    <property type="evidence" value="ECO:0007669"/>
    <property type="project" value="TreeGrafter"/>
</dbReference>
<keyword evidence="6 10" id="KW-0479">Metal-binding</keyword>
<dbReference type="InterPro" id="IPR006158">
    <property type="entry name" value="Cobalamin-bd"/>
</dbReference>
<dbReference type="InterPro" id="IPR050554">
    <property type="entry name" value="Met_Synthase/Corrinoid"/>
</dbReference>
<dbReference type="InterPro" id="IPR033706">
    <property type="entry name" value="Met_synthase_B12-bd"/>
</dbReference>
<keyword evidence="18" id="KW-1185">Reference proteome</keyword>
<dbReference type="SUPFAM" id="SSF51717">
    <property type="entry name" value="Dihydropteroate synthetase-like"/>
    <property type="match status" value="1"/>
</dbReference>
<dbReference type="AlphaFoldDB" id="A0A934KRV7"/>
<dbReference type="InterPro" id="IPR004223">
    <property type="entry name" value="VitB12-dep_Met_synth_activ_dom"/>
</dbReference>
<keyword evidence="8 10" id="KW-0170">Cobalt</keyword>
<evidence type="ECO:0000256" key="3">
    <source>
        <dbReference type="ARBA" id="ARBA00022628"/>
    </source>
</evidence>
<dbReference type="GO" id="GO:0008270">
    <property type="term" value="F:zinc ion binding"/>
    <property type="evidence" value="ECO:0007669"/>
    <property type="project" value="UniProtKB-UniRule"/>
</dbReference>
<feature type="binding site" evidence="12">
    <location>
        <position position="360"/>
    </location>
    <ligand>
        <name>methylcob(III)alamin</name>
        <dbReference type="ChEBI" id="CHEBI:28115"/>
    </ligand>
</feature>
<evidence type="ECO:0000256" key="6">
    <source>
        <dbReference type="ARBA" id="ARBA00022723"/>
    </source>
</evidence>
<dbReference type="PROSITE" id="PS51337">
    <property type="entry name" value="B12_BINDING_NTER"/>
    <property type="match status" value="1"/>
</dbReference>
<dbReference type="NCBIfam" id="TIGR02082">
    <property type="entry name" value="metH"/>
    <property type="match status" value="1"/>
</dbReference>
<dbReference type="Pfam" id="PF02607">
    <property type="entry name" value="B12-binding_2"/>
    <property type="match status" value="1"/>
</dbReference>
<dbReference type="FunFam" id="3.40.50.280:FF:000001">
    <property type="entry name" value="Methionine synthase"/>
    <property type="match status" value="1"/>
</dbReference>
<evidence type="ECO:0000256" key="2">
    <source>
        <dbReference type="ARBA" id="ARBA00022603"/>
    </source>
</evidence>
<dbReference type="Gene3D" id="1.10.288.10">
    <property type="entry name" value="Cobalamin-dependent Methionine Synthase, domain 2"/>
    <property type="match status" value="1"/>
</dbReference>
<dbReference type="Gene3D" id="3.20.20.20">
    <property type="entry name" value="Dihydropteroate synthase-like"/>
    <property type="match status" value="1"/>
</dbReference>
<evidence type="ECO:0000256" key="4">
    <source>
        <dbReference type="ARBA" id="ARBA00022679"/>
    </source>
</evidence>
<evidence type="ECO:0000256" key="12">
    <source>
        <dbReference type="PIRSR" id="PIRSR000381-2"/>
    </source>
</evidence>
<keyword evidence="7" id="KW-0677">Repeat</keyword>
<keyword evidence="10" id="KW-0028">Amino-acid biosynthesis</keyword>
<dbReference type="SMART" id="SM01018">
    <property type="entry name" value="B12-binding_2"/>
    <property type="match status" value="1"/>
</dbReference>
<feature type="domain" description="B12-binding N-terminal" evidence="16">
    <location>
        <begin position="316"/>
        <end position="410"/>
    </location>
</feature>
<dbReference type="GO" id="GO:0032259">
    <property type="term" value="P:methylation"/>
    <property type="evidence" value="ECO:0007669"/>
    <property type="project" value="UniProtKB-KW"/>
</dbReference>
<dbReference type="Gene3D" id="3.40.50.280">
    <property type="entry name" value="Cobalamin-binding domain"/>
    <property type="match status" value="1"/>
</dbReference>
<reference evidence="17 18" key="1">
    <citation type="submission" date="2020-09" db="EMBL/GenBank/DDBJ databases">
        <title>Draft genome of Gelidibacter salicanalis PAMC21136.</title>
        <authorList>
            <person name="Park H."/>
        </authorList>
    </citation>
    <scope>NUCLEOTIDE SEQUENCE [LARGE SCALE GENOMIC DNA]</scope>
    <source>
        <strain evidence="17 18">PAMC21136</strain>
    </source>
</reference>
<dbReference type="PANTHER" id="PTHR45833">
    <property type="entry name" value="METHIONINE SYNTHASE"/>
    <property type="match status" value="1"/>
</dbReference>
<dbReference type="GO" id="GO:0005829">
    <property type="term" value="C:cytosol"/>
    <property type="evidence" value="ECO:0007669"/>
    <property type="project" value="TreeGrafter"/>
</dbReference>
<dbReference type="EC" id="2.1.1.13" evidence="9 10"/>
<comment type="caution">
    <text evidence="17">The sequence shown here is derived from an EMBL/GenBank/DDBJ whole genome shotgun (WGS) entry which is preliminary data.</text>
</comment>
<gene>
    <name evidence="17" type="primary">metH</name>
    <name evidence="17" type="ORF">JEM65_06415</name>
</gene>
<dbReference type="CDD" id="cd02069">
    <property type="entry name" value="methionine_synthase_B12_BD"/>
    <property type="match status" value="1"/>
</dbReference>
<evidence type="ECO:0000256" key="9">
    <source>
        <dbReference type="NCBIfam" id="TIGR02082"/>
    </source>
</evidence>